<dbReference type="Pfam" id="PF02365">
    <property type="entry name" value="NAM"/>
    <property type="match status" value="1"/>
</dbReference>
<dbReference type="PROSITE" id="PS51005">
    <property type="entry name" value="NAC"/>
    <property type="match status" value="1"/>
</dbReference>
<keyword evidence="1" id="KW-0805">Transcription regulation</keyword>
<evidence type="ECO:0000256" key="3">
    <source>
        <dbReference type="ARBA" id="ARBA00023163"/>
    </source>
</evidence>
<sequence>MLICARLVEEIHHLFGLFLLLLLHKFLNYLESFWRPSQTTASGGNFVLRERGISEYLCQAKLPNIGSKSAPGGKVRNGAKAEPPRMVLVCWRCLLDKINGNGARTNRATEKGYWKTTGKDRTVYHKSQIVGMQKTLIYHNGRAPKGQRSNWVMHEYHLANLELQKAGINQRSDSGPKNGEQYGAPFMVEEWEDDELELVPKYEAAEEVDFCDNLYLDGRDWL</sequence>
<evidence type="ECO:0000313" key="7">
    <source>
        <dbReference type="Proteomes" id="UP001604277"/>
    </source>
</evidence>
<dbReference type="Gene3D" id="2.170.150.80">
    <property type="entry name" value="NAC domain"/>
    <property type="match status" value="1"/>
</dbReference>
<dbReference type="PANTHER" id="PTHR31744:SF210">
    <property type="entry name" value="NAC DOMAIN-CONTAINING PROTEIN 86-LIKE"/>
    <property type="match status" value="1"/>
</dbReference>
<evidence type="ECO:0000313" key="6">
    <source>
        <dbReference type="EMBL" id="KAL2495954.1"/>
    </source>
</evidence>
<proteinExistence type="predicted"/>
<dbReference type="InterPro" id="IPR036093">
    <property type="entry name" value="NAC_dom_sf"/>
</dbReference>
<keyword evidence="7" id="KW-1185">Reference proteome</keyword>
<dbReference type="SUPFAM" id="SSF101941">
    <property type="entry name" value="NAC domain"/>
    <property type="match status" value="1"/>
</dbReference>
<evidence type="ECO:0000256" key="2">
    <source>
        <dbReference type="ARBA" id="ARBA00023125"/>
    </source>
</evidence>
<dbReference type="AlphaFoldDB" id="A0ABD1S977"/>
<dbReference type="Proteomes" id="UP001604277">
    <property type="component" value="Unassembled WGS sequence"/>
</dbReference>
<keyword evidence="4" id="KW-0539">Nucleus</keyword>
<keyword evidence="3" id="KW-0804">Transcription</keyword>
<name>A0ABD1S977_9LAMI</name>
<comment type="caution">
    <text evidence="6">The sequence shown here is derived from an EMBL/GenBank/DDBJ whole genome shotgun (WGS) entry which is preliminary data.</text>
</comment>
<reference evidence="7" key="1">
    <citation type="submission" date="2024-07" db="EMBL/GenBank/DDBJ databases">
        <title>Two chromosome-level genome assemblies of Korean endemic species Abeliophyllum distichum and Forsythia ovata (Oleaceae).</title>
        <authorList>
            <person name="Jang H."/>
        </authorList>
    </citation>
    <scope>NUCLEOTIDE SEQUENCE [LARGE SCALE GENOMIC DNA]</scope>
</reference>
<dbReference type="GO" id="GO:0003677">
    <property type="term" value="F:DNA binding"/>
    <property type="evidence" value="ECO:0007669"/>
    <property type="project" value="UniProtKB-KW"/>
</dbReference>
<dbReference type="InterPro" id="IPR003441">
    <property type="entry name" value="NAC-dom"/>
</dbReference>
<dbReference type="EMBL" id="JBFOLJ010000011">
    <property type="protein sequence ID" value="KAL2495954.1"/>
    <property type="molecule type" value="Genomic_DNA"/>
</dbReference>
<protein>
    <submittedName>
        <fullName evidence="6">NAC domain-containing protein 78</fullName>
    </submittedName>
</protein>
<accession>A0ABD1S977</accession>
<organism evidence="6 7">
    <name type="scientific">Forsythia ovata</name>
    <dbReference type="NCBI Taxonomy" id="205694"/>
    <lineage>
        <taxon>Eukaryota</taxon>
        <taxon>Viridiplantae</taxon>
        <taxon>Streptophyta</taxon>
        <taxon>Embryophyta</taxon>
        <taxon>Tracheophyta</taxon>
        <taxon>Spermatophyta</taxon>
        <taxon>Magnoliopsida</taxon>
        <taxon>eudicotyledons</taxon>
        <taxon>Gunneridae</taxon>
        <taxon>Pentapetalae</taxon>
        <taxon>asterids</taxon>
        <taxon>lamiids</taxon>
        <taxon>Lamiales</taxon>
        <taxon>Oleaceae</taxon>
        <taxon>Forsythieae</taxon>
        <taxon>Forsythia</taxon>
    </lineage>
</organism>
<evidence type="ECO:0000256" key="4">
    <source>
        <dbReference type="ARBA" id="ARBA00023242"/>
    </source>
</evidence>
<feature type="domain" description="NAC" evidence="5">
    <location>
        <begin position="40"/>
        <end position="174"/>
    </location>
</feature>
<keyword evidence="2" id="KW-0238">DNA-binding</keyword>
<dbReference type="PANTHER" id="PTHR31744">
    <property type="entry name" value="PROTEIN CUP-SHAPED COTYLEDON 2-RELATED"/>
    <property type="match status" value="1"/>
</dbReference>
<gene>
    <name evidence="6" type="ORF">Fot_39711</name>
</gene>
<evidence type="ECO:0000259" key="5">
    <source>
        <dbReference type="PROSITE" id="PS51005"/>
    </source>
</evidence>
<evidence type="ECO:0000256" key="1">
    <source>
        <dbReference type="ARBA" id="ARBA00023015"/>
    </source>
</evidence>